<protein>
    <submittedName>
        <fullName evidence="2">Uncharacterized protein</fullName>
    </submittedName>
</protein>
<feature type="region of interest" description="Disordered" evidence="1">
    <location>
        <begin position="53"/>
        <end position="76"/>
    </location>
</feature>
<dbReference type="EMBL" id="AY211023">
    <property type="protein sequence ID" value="AAO50093.1"/>
    <property type="molecule type" value="Genomic_DNA"/>
</dbReference>
<accession>Q849N1</accession>
<reference evidence="2" key="2">
    <citation type="submission" date="2002-12" db="EMBL/GenBank/DDBJ databases">
        <title>Complete nucleotide sequence of the linear plasmid pSV2 from Streptomyces violaceoruber SANK95570.</title>
        <authorList>
            <person name="Spatz K."/>
            <person name="Scholz C.J."/>
            <person name="Redenbach M."/>
        </authorList>
    </citation>
    <scope>NUCLEOTIDE SEQUENCE</scope>
    <source>
        <strain evidence="2">SANK95570</strain>
        <plasmid evidence="2">pSV2</plasmid>
    </source>
</reference>
<evidence type="ECO:0000313" key="2">
    <source>
        <dbReference type="EMBL" id="AAO50093.1"/>
    </source>
</evidence>
<name>Q849N1_STRVN</name>
<evidence type="ECO:0000256" key="1">
    <source>
        <dbReference type="SAM" id="MobiDB-lite"/>
    </source>
</evidence>
<sequence>MQPDYRPAPAAVTVTATVFAWSVVMVAADETAAVAALAPALALTVQQIIHTVRSRPAPTPGAARLDASADKEDDAP</sequence>
<keyword evidence="2" id="KW-0614">Plasmid</keyword>
<organism evidence="2">
    <name type="scientific">Streptomyces violaceoruber</name>
    <dbReference type="NCBI Taxonomy" id="1935"/>
    <lineage>
        <taxon>Bacteria</taxon>
        <taxon>Bacillati</taxon>
        <taxon>Actinomycetota</taxon>
        <taxon>Actinomycetes</taxon>
        <taxon>Kitasatosporales</taxon>
        <taxon>Streptomycetaceae</taxon>
        <taxon>Streptomyces</taxon>
        <taxon>Streptomyces violaceoruber group</taxon>
    </lineage>
</organism>
<reference evidence="2" key="1">
    <citation type="journal article" date="2002" name="FEMS Microbiol. Lett.">
        <title>Characterization of the Streptomyces violaceoruber SANK95570 plasmids pSV1 and pSV2.</title>
        <authorList>
            <person name="Spatz K."/>
            <person name="Kohn H."/>
            <person name="Redenbach M."/>
        </authorList>
    </citation>
    <scope>NUCLEOTIDE SEQUENCE</scope>
    <source>
        <strain evidence="2">SANK95570</strain>
        <plasmid evidence="2">pSV2</plasmid>
    </source>
</reference>
<geneLocation type="plasmid" evidence="2">
    <name>pSV2</name>
</geneLocation>
<proteinExistence type="predicted"/>
<dbReference type="AlphaFoldDB" id="Q849N1"/>
<gene>
    <name evidence="2" type="primary">pSV2.09c</name>
</gene>